<evidence type="ECO:0008006" key="4">
    <source>
        <dbReference type="Google" id="ProtNLM"/>
    </source>
</evidence>
<dbReference type="AlphaFoldDB" id="A0A225DNC1"/>
<feature type="region of interest" description="Disordered" evidence="1">
    <location>
        <begin position="94"/>
        <end position="163"/>
    </location>
</feature>
<proteinExistence type="predicted"/>
<keyword evidence="3" id="KW-1185">Reference proteome</keyword>
<dbReference type="Proteomes" id="UP000214646">
    <property type="component" value="Unassembled WGS sequence"/>
</dbReference>
<evidence type="ECO:0000313" key="2">
    <source>
        <dbReference type="EMBL" id="OWK37825.1"/>
    </source>
</evidence>
<comment type="caution">
    <text evidence="2">The sequence shown here is derived from an EMBL/GenBank/DDBJ whole genome shotgun (WGS) entry which is preliminary data.</text>
</comment>
<name>A0A225DNC1_9BACT</name>
<dbReference type="EMBL" id="NIDE01000014">
    <property type="protein sequence ID" value="OWK37825.1"/>
    <property type="molecule type" value="Genomic_DNA"/>
</dbReference>
<organism evidence="2 3">
    <name type="scientific">Fimbriiglobus ruber</name>
    <dbReference type="NCBI Taxonomy" id="1908690"/>
    <lineage>
        <taxon>Bacteria</taxon>
        <taxon>Pseudomonadati</taxon>
        <taxon>Planctomycetota</taxon>
        <taxon>Planctomycetia</taxon>
        <taxon>Gemmatales</taxon>
        <taxon>Gemmataceae</taxon>
        <taxon>Fimbriiglobus</taxon>
    </lineage>
</organism>
<gene>
    <name evidence="2" type="ORF">FRUB_06945</name>
</gene>
<evidence type="ECO:0000313" key="3">
    <source>
        <dbReference type="Proteomes" id="UP000214646"/>
    </source>
</evidence>
<sequence>MPAVTACPTGDQLLAHARGPGTESESIVTHLAACADCRQRVAAMTGDETAARPLAQLETVLPDKAATAVARPNPTASPAPAGAWWESLATPAVTACPTGDQLPAQARGPVTGLGADSVAGNETPARPSAAQLETVLPDKVTQPAGGPRPAPPRHPRPTSRSNC</sequence>
<evidence type="ECO:0000256" key="1">
    <source>
        <dbReference type="SAM" id="MobiDB-lite"/>
    </source>
</evidence>
<accession>A0A225DNC1</accession>
<dbReference type="RefSeq" id="WP_088257666.1">
    <property type="nucleotide sequence ID" value="NZ_NIDE01000014.1"/>
</dbReference>
<reference evidence="3" key="1">
    <citation type="submission" date="2017-06" db="EMBL/GenBank/DDBJ databases">
        <title>Genome analysis of Fimbriiglobus ruber SP5, the first member of the order Planctomycetales with confirmed chitinolytic capability.</title>
        <authorList>
            <person name="Ravin N.V."/>
            <person name="Rakitin A.L."/>
            <person name="Ivanova A.A."/>
            <person name="Beletsky A.V."/>
            <person name="Kulichevskaya I.S."/>
            <person name="Mardanov A.V."/>
            <person name="Dedysh S.N."/>
        </authorList>
    </citation>
    <scope>NUCLEOTIDE SEQUENCE [LARGE SCALE GENOMIC DNA]</scope>
    <source>
        <strain evidence="3">SP5</strain>
    </source>
</reference>
<protein>
    <recommendedName>
        <fullName evidence="4">Zinc-finger domain-containing protein</fullName>
    </recommendedName>
</protein>